<keyword evidence="2 4" id="KW-0560">Oxidoreductase</keyword>
<proteinExistence type="predicted"/>
<dbReference type="AlphaFoldDB" id="A0A160VFB4"/>
<organism evidence="4">
    <name type="scientific">hydrothermal vent metagenome</name>
    <dbReference type="NCBI Taxonomy" id="652676"/>
    <lineage>
        <taxon>unclassified sequences</taxon>
        <taxon>metagenomes</taxon>
        <taxon>ecological metagenomes</taxon>
    </lineage>
</organism>
<protein>
    <submittedName>
        <fullName evidence="4">Xanthine dehydrogenase, molybdenum binding subunit</fullName>
        <ecNumber evidence="4">1.17.1.4</ecNumber>
    </submittedName>
</protein>
<dbReference type="Gene3D" id="3.30.365.10">
    <property type="entry name" value="Aldehyde oxidase/xanthine dehydrogenase, molybdopterin binding domain"/>
    <property type="match status" value="4"/>
</dbReference>
<dbReference type="EC" id="1.17.1.4" evidence="4"/>
<dbReference type="InterPro" id="IPR036856">
    <property type="entry name" value="Ald_Oxase/Xan_DH_a/b_sf"/>
</dbReference>
<dbReference type="InterPro" id="IPR046867">
    <property type="entry name" value="AldOxase/xan_DH_MoCoBD2"/>
</dbReference>
<accession>A0A160VFB4</accession>
<reference evidence="4" key="1">
    <citation type="submission" date="2015-10" db="EMBL/GenBank/DDBJ databases">
        <authorList>
            <person name="Gilbert D.G."/>
        </authorList>
    </citation>
    <scope>NUCLEOTIDE SEQUENCE</scope>
</reference>
<evidence type="ECO:0000256" key="2">
    <source>
        <dbReference type="ARBA" id="ARBA00023002"/>
    </source>
</evidence>
<name>A0A160VFB4_9ZZZZ</name>
<dbReference type="InterPro" id="IPR016208">
    <property type="entry name" value="Ald_Oxase/xanthine_DH-like"/>
</dbReference>
<dbReference type="EMBL" id="FAXA01000430">
    <property type="protein sequence ID" value="CUV03530.1"/>
    <property type="molecule type" value="Genomic_DNA"/>
</dbReference>
<dbReference type="InterPro" id="IPR000674">
    <property type="entry name" value="Ald_Oxase/Xan_DH_a/b"/>
</dbReference>
<dbReference type="SUPFAM" id="SSF54665">
    <property type="entry name" value="CO dehydrogenase molybdoprotein N-domain-like"/>
    <property type="match status" value="1"/>
</dbReference>
<dbReference type="Pfam" id="PF02738">
    <property type="entry name" value="MoCoBD_1"/>
    <property type="match status" value="1"/>
</dbReference>
<dbReference type="SMART" id="SM01008">
    <property type="entry name" value="Ald_Xan_dh_C"/>
    <property type="match status" value="1"/>
</dbReference>
<dbReference type="Pfam" id="PF20256">
    <property type="entry name" value="MoCoBD_2"/>
    <property type="match status" value="1"/>
</dbReference>
<dbReference type="InterPro" id="IPR037165">
    <property type="entry name" value="AldOxase/xan_DH_Mopterin-bd_sf"/>
</dbReference>
<dbReference type="PANTHER" id="PTHR11908:SF132">
    <property type="entry name" value="ALDEHYDE OXIDASE 1-RELATED"/>
    <property type="match status" value="1"/>
</dbReference>
<gene>
    <name evidence="4" type="ORF">MGWOODY_Clf1702</name>
</gene>
<evidence type="ECO:0000256" key="1">
    <source>
        <dbReference type="ARBA" id="ARBA00022505"/>
    </source>
</evidence>
<dbReference type="Gene3D" id="3.90.1170.50">
    <property type="entry name" value="Aldehyde oxidase/xanthine dehydrogenase, a/b hammerhead"/>
    <property type="match status" value="1"/>
</dbReference>
<dbReference type="GO" id="GO:0004854">
    <property type="term" value="F:xanthine dehydrogenase activity"/>
    <property type="evidence" value="ECO:0007669"/>
    <property type="project" value="UniProtKB-EC"/>
</dbReference>
<evidence type="ECO:0000313" key="4">
    <source>
        <dbReference type="EMBL" id="CUV03530.1"/>
    </source>
</evidence>
<sequence length="763" mass="80656">MAENIVLSNTEYKVVGTRPIRHDGTDKVTGRAKYGGDYQSAGMLYGKVLRSPHAHARIKSIDISKALALPGVEAVITGADMPGANKDGASRGTQMASDNLLARTKAVYKGHPIAAIAAANQHVAEAALDLIKVDFEVLPPVMDVRAAMADNAPLIQEDLTTTDLGERTDKKSNIATHVQFTQGDIEKGFAAADVIVEQEFTNEMVHQGYLEPQTASAIWNENGDITIWTSTQGAFTARDAMAPLLDVPVSKIKVVPMEIGGGFGGKIPVYLEPLAALLSKKTGRAVKMTMTRAETFESTGPTSGTYIKVKMGATQDGKIVAAQGYLAYEAGGFPGSLVGAGTQCIFAPYDIENMHVDGYDVLVNKPKVAPYRAPAAPNAAFAGEQVVDALAQKLNLDPLEFRLMNAAQEGTRRVDGPIYPVIGNVECLEAAKNSAQYNTELKGPYRGRGVATGFWFNIGFQSSCAIAVNADGTVSLVEGSTDIGGTRASIAMQAAEVLGIPAEDVHPSVADTDSIGYTAMTGGSRTTFATGWAAYETAQAIKQKMIDRAASIWDVSSEDIELSEGVYQHKTDPELRLTFKELAGQLAGSGGGISSQTTVDPSGAGGAFGTHVVDVEVDPETGKVTILDYTIVQDAGKAIHPSYVEGQMQGGVVQGIGWALNEEYFYNTDGRMENSSFLDYRMPTSLDLPMINTIIVEVANPGHPYGVRGVGEVPIVPPMAAIANAIARATGVRMDHLPMTPGNVLEALWAKDGEPAGLQAAAD</sequence>
<feature type="domain" description="Aldehyde oxidase/xanthine dehydrogenase a/b hammerhead" evidence="3">
    <location>
        <begin position="29"/>
        <end position="139"/>
    </location>
</feature>
<dbReference type="InterPro" id="IPR008274">
    <property type="entry name" value="AldOxase/xan_DH_MoCoBD1"/>
</dbReference>
<dbReference type="PANTHER" id="PTHR11908">
    <property type="entry name" value="XANTHINE DEHYDROGENASE"/>
    <property type="match status" value="1"/>
</dbReference>
<dbReference type="SUPFAM" id="SSF56003">
    <property type="entry name" value="Molybdenum cofactor-binding domain"/>
    <property type="match status" value="1"/>
</dbReference>
<dbReference type="GO" id="GO:0005506">
    <property type="term" value="F:iron ion binding"/>
    <property type="evidence" value="ECO:0007669"/>
    <property type="project" value="InterPro"/>
</dbReference>
<evidence type="ECO:0000259" key="3">
    <source>
        <dbReference type="SMART" id="SM01008"/>
    </source>
</evidence>
<dbReference type="Pfam" id="PF01315">
    <property type="entry name" value="Ald_Xan_dh_C"/>
    <property type="match status" value="1"/>
</dbReference>
<keyword evidence="1" id="KW-0500">Molybdenum</keyword>